<keyword evidence="4" id="KW-0804">Transcription</keyword>
<dbReference type="GO" id="GO:0046982">
    <property type="term" value="F:protein heterodimerization activity"/>
    <property type="evidence" value="ECO:0007669"/>
    <property type="project" value="InterPro"/>
</dbReference>
<accession>A0A8J2R907</accession>
<dbReference type="CDD" id="cd08048">
    <property type="entry name" value="HFD_TAF11"/>
    <property type="match status" value="1"/>
</dbReference>
<feature type="compositionally biased region" description="Polar residues" evidence="6">
    <location>
        <begin position="33"/>
        <end position="46"/>
    </location>
</feature>
<evidence type="ECO:0000256" key="3">
    <source>
        <dbReference type="ARBA" id="ARBA00023015"/>
    </source>
</evidence>
<dbReference type="FunFam" id="1.10.20.10:FF:000025">
    <property type="entry name" value="Transcription initiation factor TFIID subunit 11"/>
    <property type="match status" value="1"/>
</dbReference>
<dbReference type="GO" id="GO:0016251">
    <property type="term" value="F:RNA polymerase II general transcription initiation factor activity"/>
    <property type="evidence" value="ECO:0007669"/>
    <property type="project" value="TreeGrafter"/>
</dbReference>
<dbReference type="InterPro" id="IPR009072">
    <property type="entry name" value="Histone-fold"/>
</dbReference>
<gene>
    <name evidence="8" type="ORF">DGAL_LOCUS1270</name>
</gene>
<dbReference type="PANTHER" id="PTHR13218">
    <property type="entry name" value="TRANSCRIPTION INITIATION FACTOR TFIID SUBUNIT 11-RELATED"/>
    <property type="match status" value="1"/>
</dbReference>
<evidence type="ECO:0000259" key="7">
    <source>
        <dbReference type="Pfam" id="PF04719"/>
    </source>
</evidence>
<feature type="compositionally biased region" description="Basic and acidic residues" evidence="6">
    <location>
        <begin position="131"/>
        <end position="149"/>
    </location>
</feature>
<dbReference type="EMBL" id="CAKKLH010000014">
    <property type="protein sequence ID" value="CAH0099156.1"/>
    <property type="molecule type" value="Genomic_DNA"/>
</dbReference>
<feature type="compositionally biased region" description="Polar residues" evidence="6">
    <location>
        <begin position="1"/>
        <end position="10"/>
    </location>
</feature>
<dbReference type="AlphaFoldDB" id="A0A8J2R907"/>
<feature type="domain" description="TAFII28-like protein" evidence="7">
    <location>
        <begin position="159"/>
        <end position="244"/>
    </location>
</feature>
<evidence type="ECO:0000256" key="2">
    <source>
        <dbReference type="ARBA" id="ARBA00009788"/>
    </source>
</evidence>
<dbReference type="Gene3D" id="1.10.20.10">
    <property type="entry name" value="Histone, subunit A"/>
    <property type="match status" value="1"/>
</dbReference>
<name>A0A8J2R907_9CRUS</name>
<dbReference type="InterPro" id="IPR006809">
    <property type="entry name" value="TAFII28_dom"/>
</dbReference>
<proteinExistence type="inferred from homology"/>
<keyword evidence="5" id="KW-0539">Nucleus</keyword>
<dbReference type="Pfam" id="PF04719">
    <property type="entry name" value="TAFII28"/>
    <property type="match status" value="1"/>
</dbReference>
<dbReference type="InterPro" id="IPR045127">
    <property type="entry name" value="TAF11-like"/>
</dbReference>
<evidence type="ECO:0000313" key="8">
    <source>
        <dbReference type="EMBL" id="CAH0099156.1"/>
    </source>
</evidence>
<evidence type="ECO:0000256" key="5">
    <source>
        <dbReference type="ARBA" id="ARBA00023242"/>
    </source>
</evidence>
<dbReference type="PANTHER" id="PTHR13218:SF8">
    <property type="entry name" value="TRANSCRIPTION INITIATION FACTOR TFIID SUBUNIT 11"/>
    <property type="match status" value="1"/>
</dbReference>
<keyword evidence="3" id="KW-0805">Transcription regulation</keyword>
<sequence>MDMNVSTGSISEDGELSDVNITHSSENDDDDGGQSTRHSSVSPFKNSSHRDTKHRKQVSESETDYDEENGEMDPLARMLSTPTHGDESNEPPEKIQKINDNEKKNDGEFVMPKSSPVSSATPPPAVSSPSKESEKEAERRAEFRMKREAEEEEREKMQVLVSNFTEEQLDRYEMYRRSAFPKAAIKRLMQTITGCSISQNVVIAMAGIAKVFVGEVVEEALDVMEQWGDSGPLQPKHLREAVRRVRNRGGIPGSKPFAKAL</sequence>
<evidence type="ECO:0000256" key="4">
    <source>
        <dbReference type="ARBA" id="ARBA00023163"/>
    </source>
</evidence>
<dbReference type="Proteomes" id="UP000789390">
    <property type="component" value="Unassembled WGS sequence"/>
</dbReference>
<feature type="compositionally biased region" description="Acidic residues" evidence="6">
    <location>
        <begin position="61"/>
        <end position="71"/>
    </location>
</feature>
<feature type="compositionally biased region" description="Basic and acidic residues" evidence="6">
    <location>
        <begin position="84"/>
        <end position="107"/>
    </location>
</feature>
<comment type="similarity">
    <text evidence="2">Belongs to the TAF11 family.</text>
</comment>
<protein>
    <recommendedName>
        <fullName evidence="7">TAFII28-like protein domain-containing protein</fullName>
    </recommendedName>
</protein>
<reference evidence="8" key="1">
    <citation type="submission" date="2021-11" db="EMBL/GenBank/DDBJ databases">
        <authorList>
            <person name="Schell T."/>
        </authorList>
    </citation>
    <scope>NUCLEOTIDE SEQUENCE</scope>
    <source>
        <strain evidence="8">M5</strain>
    </source>
</reference>
<dbReference type="GO" id="GO:0005669">
    <property type="term" value="C:transcription factor TFIID complex"/>
    <property type="evidence" value="ECO:0007669"/>
    <property type="project" value="InterPro"/>
</dbReference>
<organism evidence="8 9">
    <name type="scientific">Daphnia galeata</name>
    <dbReference type="NCBI Taxonomy" id="27404"/>
    <lineage>
        <taxon>Eukaryota</taxon>
        <taxon>Metazoa</taxon>
        <taxon>Ecdysozoa</taxon>
        <taxon>Arthropoda</taxon>
        <taxon>Crustacea</taxon>
        <taxon>Branchiopoda</taxon>
        <taxon>Diplostraca</taxon>
        <taxon>Cladocera</taxon>
        <taxon>Anomopoda</taxon>
        <taxon>Daphniidae</taxon>
        <taxon>Daphnia</taxon>
    </lineage>
</organism>
<keyword evidence="9" id="KW-1185">Reference proteome</keyword>
<evidence type="ECO:0000256" key="1">
    <source>
        <dbReference type="ARBA" id="ARBA00004123"/>
    </source>
</evidence>
<comment type="caution">
    <text evidence="8">The sequence shown here is derived from an EMBL/GenBank/DDBJ whole genome shotgun (WGS) entry which is preliminary data.</text>
</comment>
<comment type="subcellular location">
    <subcellularLocation>
        <location evidence="1">Nucleus</location>
    </subcellularLocation>
</comment>
<dbReference type="GO" id="GO:0051123">
    <property type="term" value="P:RNA polymerase II preinitiation complex assembly"/>
    <property type="evidence" value="ECO:0007669"/>
    <property type="project" value="InterPro"/>
</dbReference>
<evidence type="ECO:0000313" key="9">
    <source>
        <dbReference type="Proteomes" id="UP000789390"/>
    </source>
</evidence>
<dbReference type="SUPFAM" id="SSF47113">
    <property type="entry name" value="Histone-fold"/>
    <property type="match status" value="1"/>
</dbReference>
<dbReference type="OrthoDB" id="28335at2759"/>
<evidence type="ECO:0000256" key="6">
    <source>
        <dbReference type="SAM" id="MobiDB-lite"/>
    </source>
</evidence>
<feature type="region of interest" description="Disordered" evidence="6">
    <location>
        <begin position="1"/>
        <end position="149"/>
    </location>
</feature>